<dbReference type="PRINTS" id="PR00762">
    <property type="entry name" value="CLCHANNEL"/>
</dbReference>
<evidence type="ECO:0000256" key="5">
    <source>
        <dbReference type="ARBA" id="ARBA00023065"/>
    </source>
</evidence>
<dbReference type="InterPro" id="IPR050368">
    <property type="entry name" value="ClC-type_chloride_channel"/>
</dbReference>
<evidence type="ECO:0000256" key="10">
    <source>
        <dbReference type="SAM" id="Phobius"/>
    </source>
</evidence>
<dbReference type="PANTHER" id="PTHR43427:SF6">
    <property type="entry name" value="CHLORIDE CHANNEL PROTEIN CLC-E"/>
    <property type="match status" value="1"/>
</dbReference>
<organism evidence="11 12">
    <name type="scientific">Paraflavitalea soli</name>
    <dbReference type="NCBI Taxonomy" id="2315862"/>
    <lineage>
        <taxon>Bacteria</taxon>
        <taxon>Pseudomonadati</taxon>
        <taxon>Bacteroidota</taxon>
        <taxon>Chitinophagia</taxon>
        <taxon>Chitinophagales</taxon>
        <taxon>Chitinophagaceae</taxon>
        <taxon>Paraflavitalea</taxon>
    </lineage>
</organism>
<reference evidence="11 12" key="1">
    <citation type="submission" date="2018-09" db="EMBL/GenBank/DDBJ databases">
        <title>Genome sequencing of strain 6GH32-13.</title>
        <authorList>
            <person name="Weon H.-Y."/>
            <person name="Heo J."/>
            <person name="Kwon S.-W."/>
        </authorList>
    </citation>
    <scope>NUCLEOTIDE SEQUENCE [LARGE SCALE GENOMIC DNA]</scope>
    <source>
        <strain evidence="11 12">5GH32-13</strain>
    </source>
</reference>
<keyword evidence="12" id="KW-1185">Reference proteome</keyword>
<gene>
    <name evidence="11" type="ORF">D3H65_06955</name>
</gene>
<keyword evidence="4 10" id="KW-1133">Transmembrane helix</keyword>
<evidence type="ECO:0000256" key="8">
    <source>
        <dbReference type="ARBA" id="ARBA00023214"/>
    </source>
</evidence>
<dbReference type="OrthoDB" id="9812438at2"/>
<protein>
    <submittedName>
        <fullName evidence="11">Chloride channel protein</fullName>
    </submittedName>
</protein>
<dbReference type="KEGG" id="pseg:D3H65_06955"/>
<dbReference type="InterPro" id="IPR001807">
    <property type="entry name" value="ClC"/>
</dbReference>
<feature type="transmembrane region" description="Helical" evidence="10">
    <location>
        <begin position="27"/>
        <end position="48"/>
    </location>
</feature>
<feature type="transmembrane region" description="Helical" evidence="10">
    <location>
        <begin position="60"/>
        <end position="84"/>
    </location>
</feature>
<feature type="transmembrane region" description="Helical" evidence="10">
    <location>
        <begin position="376"/>
        <end position="401"/>
    </location>
</feature>
<dbReference type="PANTHER" id="PTHR43427">
    <property type="entry name" value="CHLORIDE CHANNEL PROTEIN CLC-E"/>
    <property type="match status" value="1"/>
</dbReference>
<keyword evidence="6 10" id="KW-0472">Membrane</keyword>
<evidence type="ECO:0000256" key="1">
    <source>
        <dbReference type="ARBA" id="ARBA00004141"/>
    </source>
</evidence>
<feature type="transmembrane region" description="Helical" evidence="10">
    <location>
        <begin position="407"/>
        <end position="427"/>
    </location>
</feature>
<keyword evidence="3 10" id="KW-0812">Transmembrane</keyword>
<accession>A0A3B7MKU5</accession>
<keyword evidence="9" id="KW-0407">Ion channel</keyword>
<comment type="subcellular location">
    <subcellularLocation>
        <location evidence="1">Membrane</location>
        <topology evidence="1">Multi-pass membrane protein</topology>
    </subcellularLocation>
</comment>
<proteinExistence type="predicted"/>
<dbReference type="Proteomes" id="UP000263900">
    <property type="component" value="Chromosome"/>
</dbReference>
<name>A0A3B7MKU5_9BACT</name>
<evidence type="ECO:0000256" key="4">
    <source>
        <dbReference type="ARBA" id="ARBA00022989"/>
    </source>
</evidence>
<evidence type="ECO:0000256" key="6">
    <source>
        <dbReference type="ARBA" id="ARBA00023136"/>
    </source>
</evidence>
<evidence type="ECO:0000256" key="7">
    <source>
        <dbReference type="ARBA" id="ARBA00023173"/>
    </source>
</evidence>
<feature type="transmembrane region" description="Helical" evidence="10">
    <location>
        <begin position="210"/>
        <end position="233"/>
    </location>
</feature>
<keyword evidence="8" id="KW-0868">Chloride</keyword>
<keyword evidence="5" id="KW-0406">Ion transport</keyword>
<feature type="transmembrane region" description="Helical" evidence="10">
    <location>
        <begin position="174"/>
        <end position="198"/>
    </location>
</feature>
<feature type="transmembrane region" description="Helical" evidence="10">
    <location>
        <begin position="118"/>
        <end position="140"/>
    </location>
</feature>
<dbReference type="EMBL" id="CP032157">
    <property type="protein sequence ID" value="AXY73730.1"/>
    <property type="molecule type" value="Genomic_DNA"/>
</dbReference>
<dbReference type="Gene3D" id="1.10.3080.10">
    <property type="entry name" value="Clc chloride channel"/>
    <property type="match status" value="1"/>
</dbReference>
<keyword evidence="7" id="KW-0869">Chloride channel</keyword>
<dbReference type="AlphaFoldDB" id="A0A3B7MKU5"/>
<dbReference type="Pfam" id="PF00654">
    <property type="entry name" value="Voltage_CLC"/>
    <property type="match status" value="1"/>
</dbReference>
<evidence type="ECO:0000256" key="2">
    <source>
        <dbReference type="ARBA" id="ARBA00022448"/>
    </source>
</evidence>
<sequence length="467" mass="51268">MSVLHKLRHYVKKYFDRISNERLKTNLLQALPFWFAALIAGLVAVFYAKLFSWAEDITHYILLHGKVFLFIITPACFLIAWWLVHRFAPFAAGSGIPQVMASIELATPKHHDKVDKLLSLKIICIKILSSLLMVAGGGIVGREGPTIQISASIFRTINRWLPAWWPKISKRNMIMTGAAAGLAAAFNTPLGGIVFAVEELTKTHISYFKTALFSAIIIAGLTAQALLGPYLYLGFPDVDSQTYTILFWVILVAIITGLLGSIMSKIIVAIIRWKSTFTRQRQTILYLLACGLLVATAGYFMHASAIGSGKEIMTQTLFTGDKQVPWYLPLMRIEGLIASFTSGAAGGVFAPSLSAGASIGSMVSGWHTFSPQDTNILILAGMAGFLTGVTRTPFTSAILVLEMTNRHSIIFHLMLAGMIASLAALIIDRHSFYDHLKINYLKKVLHEEAPANSSSTDPHKPREQEAS</sequence>
<dbReference type="RefSeq" id="WP_119049565.1">
    <property type="nucleotide sequence ID" value="NZ_CP032157.1"/>
</dbReference>
<evidence type="ECO:0000256" key="9">
    <source>
        <dbReference type="ARBA" id="ARBA00023303"/>
    </source>
</evidence>
<evidence type="ECO:0000313" key="12">
    <source>
        <dbReference type="Proteomes" id="UP000263900"/>
    </source>
</evidence>
<dbReference type="GO" id="GO:0005254">
    <property type="term" value="F:chloride channel activity"/>
    <property type="evidence" value="ECO:0007669"/>
    <property type="project" value="UniProtKB-KW"/>
</dbReference>
<feature type="transmembrane region" description="Helical" evidence="10">
    <location>
        <begin position="283"/>
        <end position="301"/>
    </location>
</feature>
<dbReference type="CDD" id="cd01034">
    <property type="entry name" value="EriC_like"/>
    <property type="match status" value="1"/>
</dbReference>
<evidence type="ECO:0000313" key="11">
    <source>
        <dbReference type="EMBL" id="AXY73730.1"/>
    </source>
</evidence>
<evidence type="ECO:0000256" key="3">
    <source>
        <dbReference type="ARBA" id="ARBA00022692"/>
    </source>
</evidence>
<keyword evidence="2" id="KW-0813">Transport</keyword>
<dbReference type="GO" id="GO:0034707">
    <property type="term" value="C:chloride channel complex"/>
    <property type="evidence" value="ECO:0007669"/>
    <property type="project" value="UniProtKB-KW"/>
</dbReference>
<feature type="transmembrane region" description="Helical" evidence="10">
    <location>
        <begin position="245"/>
        <end position="271"/>
    </location>
</feature>
<feature type="transmembrane region" description="Helical" evidence="10">
    <location>
        <begin position="336"/>
        <end position="364"/>
    </location>
</feature>
<dbReference type="SUPFAM" id="SSF81340">
    <property type="entry name" value="Clc chloride channel"/>
    <property type="match status" value="1"/>
</dbReference>
<dbReference type="InterPro" id="IPR014743">
    <property type="entry name" value="Cl-channel_core"/>
</dbReference>